<dbReference type="GO" id="GO:0003677">
    <property type="term" value="F:DNA binding"/>
    <property type="evidence" value="ECO:0007669"/>
    <property type="project" value="UniProtKB-KW"/>
</dbReference>
<protein>
    <submittedName>
        <fullName evidence="4">Resolvase, N terminal domain</fullName>
    </submittedName>
</protein>
<feature type="domain" description="Resolvase/invertase-type recombinase catalytic" evidence="3">
    <location>
        <begin position="1"/>
        <end position="134"/>
    </location>
</feature>
<dbReference type="Gene3D" id="3.40.50.1390">
    <property type="entry name" value="Resolvase, N-terminal catalytic domain"/>
    <property type="match status" value="1"/>
</dbReference>
<evidence type="ECO:0000256" key="1">
    <source>
        <dbReference type="ARBA" id="ARBA00023125"/>
    </source>
</evidence>
<evidence type="ECO:0000313" key="4">
    <source>
        <dbReference type="EMBL" id="SHK36487.1"/>
    </source>
</evidence>
<reference evidence="4 5" key="1">
    <citation type="submission" date="2016-11" db="EMBL/GenBank/DDBJ databases">
        <authorList>
            <person name="Jaros S."/>
            <person name="Januszkiewicz K."/>
            <person name="Wedrychowicz H."/>
        </authorList>
    </citation>
    <scope>NUCLEOTIDE SEQUENCE [LARGE SCALE GENOMIC DNA]</scope>
    <source>
        <strain evidence="4 5">DSM 14916</strain>
    </source>
</reference>
<dbReference type="AlphaFoldDB" id="A0A1M6RW10"/>
<evidence type="ECO:0000259" key="3">
    <source>
        <dbReference type="PROSITE" id="PS51736"/>
    </source>
</evidence>
<name>A0A1M6RW10_9PROT</name>
<dbReference type="STRING" id="198092.SAMN02745194_04777"/>
<dbReference type="InterPro" id="IPR036162">
    <property type="entry name" value="Resolvase-like_N_sf"/>
</dbReference>
<dbReference type="SMART" id="SM00857">
    <property type="entry name" value="Resolvase"/>
    <property type="match status" value="1"/>
</dbReference>
<evidence type="ECO:0000313" key="5">
    <source>
        <dbReference type="Proteomes" id="UP000184387"/>
    </source>
</evidence>
<dbReference type="InterPro" id="IPR006119">
    <property type="entry name" value="Resolv_N"/>
</dbReference>
<dbReference type="EMBL" id="FQZF01000046">
    <property type="protein sequence ID" value="SHK36487.1"/>
    <property type="molecule type" value="Genomic_DNA"/>
</dbReference>
<dbReference type="PANTHER" id="PTHR30461">
    <property type="entry name" value="DNA-INVERTASE FROM LAMBDOID PROPHAGE"/>
    <property type="match status" value="1"/>
</dbReference>
<dbReference type="PROSITE" id="PS51736">
    <property type="entry name" value="RECOMBINASES_3"/>
    <property type="match status" value="1"/>
</dbReference>
<dbReference type="CDD" id="cd03768">
    <property type="entry name" value="SR_ResInv"/>
    <property type="match status" value="1"/>
</dbReference>
<organism evidence="4 5">
    <name type="scientific">Muricoccus roseus</name>
    <dbReference type="NCBI Taxonomy" id="198092"/>
    <lineage>
        <taxon>Bacteria</taxon>
        <taxon>Pseudomonadati</taxon>
        <taxon>Pseudomonadota</taxon>
        <taxon>Alphaproteobacteria</taxon>
        <taxon>Acetobacterales</taxon>
        <taxon>Roseomonadaceae</taxon>
        <taxon>Muricoccus</taxon>
    </lineage>
</organism>
<dbReference type="SUPFAM" id="SSF53041">
    <property type="entry name" value="Resolvase-like"/>
    <property type="match status" value="1"/>
</dbReference>
<accession>A0A1M6RW10</accession>
<dbReference type="RefSeq" id="WP_073139932.1">
    <property type="nucleotide sequence ID" value="NZ_FQZF01000046.1"/>
</dbReference>
<gene>
    <name evidence="4" type="ORF">SAMN02745194_04777</name>
</gene>
<dbReference type="Proteomes" id="UP000184387">
    <property type="component" value="Unassembled WGS sequence"/>
</dbReference>
<dbReference type="GO" id="GO:0000150">
    <property type="term" value="F:DNA strand exchange activity"/>
    <property type="evidence" value="ECO:0007669"/>
    <property type="project" value="InterPro"/>
</dbReference>
<keyword evidence="2" id="KW-0233">DNA recombination</keyword>
<dbReference type="InterPro" id="IPR050639">
    <property type="entry name" value="SSR_resolvase"/>
</dbReference>
<keyword evidence="5" id="KW-1185">Reference proteome</keyword>
<sequence>MNLGYVRISTEKQALALQRDALTASECAEVFEHPRVWGVATSRPGLGALARIGDCDVLVVWKLDRLGRLLQHLIETVRQLGARGNGFTSLSESSGTTTDGGKPSFHRMCALAEFERALIVERVSAGIAPAKKRGKHVGRPRKLTPDQVAHPCEVIDGGLQTPAGMTGLLEVDHSSLRRLEANASGR</sequence>
<keyword evidence="1" id="KW-0238">DNA-binding</keyword>
<dbReference type="OrthoDB" id="9800103at2"/>
<proteinExistence type="predicted"/>
<dbReference type="Pfam" id="PF00239">
    <property type="entry name" value="Resolvase"/>
    <property type="match status" value="1"/>
</dbReference>
<dbReference type="PANTHER" id="PTHR30461:SF2">
    <property type="entry name" value="SERINE RECOMBINASE PINE-RELATED"/>
    <property type="match status" value="1"/>
</dbReference>
<evidence type="ECO:0000256" key="2">
    <source>
        <dbReference type="ARBA" id="ARBA00023172"/>
    </source>
</evidence>